<keyword evidence="1" id="KW-0812">Transmembrane</keyword>
<feature type="transmembrane region" description="Helical" evidence="1">
    <location>
        <begin position="20"/>
        <end position="39"/>
    </location>
</feature>
<dbReference type="AlphaFoldDB" id="A0A6C0F353"/>
<evidence type="ECO:0000313" key="2">
    <source>
        <dbReference type="EMBL" id="QHT33785.1"/>
    </source>
</evidence>
<reference evidence="2" key="1">
    <citation type="journal article" date="2020" name="Nature">
        <title>Giant virus diversity and host interactions through global metagenomics.</title>
        <authorList>
            <person name="Schulz F."/>
            <person name="Roux S."/>
            <person name="Paez-Espino D."/>
            <person name="Jungbluth S."/>
            <person name="Walsh D.A."/>
            <person name="Denef V.J."/>
            <person name="McMahon K.D."/>
            <person name="Konstantinidis K.T."/>
            <person name="Eloe-Fadrosh E.A."/>
            <person name="Kyrpides N.C."/>
            <person name="Woyke T."/>
        </authorList>
    </citation>
    <scope>NUCLEOTIDE SEQUENCE</scope>
    <source>
        <strain evidence="2">GVMAG-M-3300009161-52</strain>
    </source>
</reference>
<name>A0A6C0F353_9ZZZZ</name>
<organism evidence="2">
    <name type="scientific">viral metagenome</name>
    <dbReference type="NCBI Taxonomy" id="1070528"/>
    <lineage>
        <taxon>unclassified sequences</taxon>
        <taxon>metagenomes</taxon>
        <taxon>organismal metagenomes</taxon>
    </lineage>
</organism>
<feature type="transmembrane region" description="Helical" evidence="1">
    <location>
        <begin position="51"/>
        <end position="80"/>
    </location>
</feature>
<evidence type="ECO:0000256" key="1">
    <source>
        <dbReference type="SAM" id="Phobius"/>
    </source>
</evidence>
<dbReference type="EMBL" id="MN738978">
    <property type="protein sequence ID" value="QHT33785.1"/>
    <property type="molecule type" value="Genomic_DNA"/>
</dbReference>
<proteinExistence type="predicted"/>
<accession>A0A6C0F353</accession>
<sequence length="227" mass="26233">MIKELINLNDMIVNLMENSIVKYIYLIYVIIRILSIQYVSTSFLENYDTYIIKIVYALLIAYFACFDPVYSIAFTTLIIISLQELYNRRGTHNLQASTKVQPKYIKSKQMIKYEHHKLPSHKYLANNESINNIINKNIMQKQSSNEDKLIANYDFYDDPAFKTITANVSDNSYLARNKFIVLGEDLKNAQTNQTPGSNQYVSVQELQGDILNIQGLPNGFDPSFRSK</sequence>
<protein>
    <submittedName>
        <fullName evidence="2">Uncharacterized protein</fullName>
    </submittedName>
</protein>
<keyword evidence="1" id="KW-1133">Transmembrane helix</keyword>
<keyword evidence="1" id="KW-0472">Membrane</keyword>